<accession>A0A5B9P3D9</accession>
<organism evidence="1 2">
    <name type="scientific">Mariniblastus fucicola</name>
    <dbReference type="NCBI Taxonomy" id="980251"/>
    <lineage>
        <taxon>Bacteria</taxon>
        <taxon>Pseudomonadati</taxon>
        <taxon>Planctomycetota</taxon>
        <taxon>Planctomycetia</taxon>
        <taxon>Pirellulales</taxon>
        <taxon>Pirellulaceae</taxon>
        <taxon>Mariniblastus</taxon>
    </lineage>
</organism>
<evidence type="ECO:0000313" key="2">
    <source>
        <dbReference type="Proteomes" id="UP000322214"/>
    </source>
</evidence>
<proteinExistence type="predicted"/>
<dbReference type="Proteomes" id="UP000322214">
    <property type="component" value="Chromosome"/>
</dbReference>
<dbReference type="KEGG" id="mff:MFFC18_09290"/>
<sequence>MTQQTLEASTPCYLLKHGSQPISVPIHPDDPNANCVCVYGFSDKPVYDQFVKTATRLLTPYPLVKGYLANQLATDSISADTISETETVLRRLVVLDATDESQTVVLAASMASVLAAQQQGAKRVSVEYELTFDPSTKSYRFSNTVAAAAN</sequence>
<reference evidence="1 2" key="1">
    <citation type="submission" date="2019-08" db="EMBL/GenBank/DDBJ databases">
        <title>Deep-cultivation of Planctomycetes and their phenomic and genomic characterization uncovers novel biology.</title>
        <authorList>
            <person name="Wiegand S."/>
            <person name="Jogler M."/>
            <person name="Boedeker C."/>
            <person name="Pinto D."/>
            <person name="Vollmers J."/>
            <person name="Rivas-Marin E."/>
            <person name="Kohn T."/>
            <person name="Peeters S.H."/>
            <person name="Heuer A."/>
            <person name="Rast P."/>
            <person name="Oberbeckmann S."/>
            <person name="Bunk B."/>
            <person name="Jeske O."/>
            <person name="Meyerdierks A."/>
            <person name="Storesund J.E."/>
            <person name="Kallscheuer N."/>
            <person name="Luecker S."/>
            <person name="Lage O.M."/>
            <person name="Pohl T."/>
            <person name="Merkel B.J."/>
            <person name="Hornburger P."/>
            <person name="Mueller R.-W."/>
            <person name="Bruemmer F."/>
            <person name="Labrenz M."/>
            <person name="Spormann A.M."/>
            <person name="Op den Camp H."/>
            <person name="Overmann J."/>
            <person name="Amann R."/>
            <person name="Jetten M.S.M."/>
            <person name="Mascher T."/>
            <person name="Medema M.H."/>
            <person name="Devos D.P."/>
            <person name="Kaster A.-K."/>
            <person name="Ovreas L."/>
            <person name="Rohde M."/>
            <person name="Galperin M.Y."/>
            <person name="Jogler C."/>
        </authorList>
    </citation>
    <scope>NUCLEOTIDE SEQUENCE [LARGE SCALE GENOMIC DNA]</scope>
    <source>
        <strain evidence="1 2">FC18</strain>
    </source>
</reference>
<dbReference type="OrthoDB" id="283632at2"/>
<dbReference type="RefSeq" id="WP_148618640.1">
    <property type="nucleotide sequence ID" value="NZ_CP042912.1"/>
</dbReference>
<name>A0A5B9P3D9_9BACT</name>
<dbReference type="AlphaFoldDB" id="A0A5B9P3D9"/>
<evidence type="ECO:0000313" key="1">
    <source>
        <dbReference type="EMBL" id="QEG21077.1"/>
    </source>
</evidence>
<gene>
    <name evidence="1" type="ORF">MFFC18_09290</name>
</gene>
<dbReference type="EMBL" id="CP042912">
    <property type="protein sequence ID" value="QEG21077.1"/>
    <property type="molecule type" value="Genomic_DNA"/>
</dbReference>
<protein>
    <submittedName>
        <fullName evidence="1">Uncharacterized protein</fullName>
    </submittedName>
</protein>
<keyword evidence="2" id="KW-1185">Reference proteome</keyword>